<evidence type="ECO:0000259" key="2">
    <source>
        <dbReference type="Pfam" id="PF01636"/>
    </source>
</evidence>
<dbReference type="Pfam" id="PF01636">
    <property type="entry name" value="APH"/>
    <property type="match status" value="1"/>
</dbReference>
<protein>
    <recommendedName>
        <fullName evidence="2">Aminoglycoside phosphotransferase domain-containing protein</fullName>
    </recommendedName>
</protein>
<name>A0A6A6F444_9PEZI</name>
<dbReference type="CDD" id="cd05120">
    <property type="entry name" value="APH_ChoK_like"/>
    <property type="match status" value="1"/>
</dbReference>
<dbReference type="Proteomes" id="UP000799539">
    <property type="component" value="Unassembled WGS sequence"/>
</dbReference>
<dbReference type="InterPro" id="IPR051678">
    <property type="entry name" value="AGP_Transferase"/>
</dbReference>
<dbReference type="InterPro" id="IPR002575">
    <property type="entry name" value="Aminoglycoside_PTrfase"/>
</dbReference>
<dbReference type="InterPro" id="IPR011009">
    <property type="entry name" value="Kinase-like_dom_sf"/>
</dbReference>
<dbReference type="AlphaFoldDB" id="A0A6A6F444"/>
<dbReference type="EMBL" id="ML992688">
    <property type="protein sequence ID" value="KAF2209228.1"/>
    <property type="molecule type" value="Genomic_DNA"/>
</dbReference>
<dbReference type="SUPFAM" id="SSF56112">
    <property type="entry name" value="Protein kinase-like (PK-like)"/>
    <property type="match status" value="1"/>
</dbReference>
<dbReference type="Gene3D" id="3.90.1200.10">
    <property type="match status" value="1"/>
</dbReference>
<evidence type="ECO:0000313" key="3">
    <source>
        <dbReference type="EMBL" id="KAF2209228.1"/>
    </source>
</evidence>
<feature type="domain" description="Aminoglycoside phosphotransferase" evidence="2">
    <location>
        <begin position="81"/>
        <end position="273"/>
    </location>
</feature>
<sequence>MAWLEKVRRKATTAGTRTHASNEDPHSINDTWYWRLATLAAIKLLGSIVPRQGMILFPTRALCIKYGPLRHLPEASTTEYIARNTSIPVPKIYCAFTYKGWTYIVMQRVRGECLAYSWKSRSTESQARILQQLKQMITSMRRMTPPSPAVSNAYGGQLWDCRLPGTSLSFGPFENIDCFHEYLRGGIKSQSSDYPSVVNELIDLHSREWLPPVFTHGDLSSLNIMAEGDIITGIIDWETAGWYPRYWEYTTACQVNFRNTFWRAEIENFLEPWPEELRMEKLRQIYFGDV</sequence>
<proteinExistence type="predicted"/>
<gene>
    <name evidence="3" type="ORF">CERZMDRAFT_87196</name>
</gene>
<keyword evidence="4" id="KW-1185">Reference proteome</keyword>
<reference evidence="3" key="1">
    <citation type="journal article" date="2020" name="Stud. Mycol.">
        <title>101 Dothideomycetes genomes: a test case for predicting lifestyles and emergence of pathogens.</title>
        <authorList>
            <person name="Haridas S."/>
            <person name="Albert R."/>
            <person name="Binder M."/>
            <person name="Bloem J."/>
            <person name="Labutti K."/>
            <person name="Salamov A."/>
            <person name="Andreopoulos B."/>
            <person name="Baker S."/>
            <person name="Barry K."/>
            <person name="Bills G."/>
            <person name="Bluhm B."/>
            <person name="Cannon C."/>
            <person name="Castanera R."/>
            <person name="Culley D."/>
            <person name="Daum C."/>
            <person name="Ezra D."/>
            <person name="Gonzalez J."/>
            <person name="Henrissat B."/>
            <person name="Kuo A."/>
            <person name="Liang C."/>
            <person name="Lipzen A."/>
            <person name="Lutzoni F."/>
            <person name="Magnuson J."/>
            <person name="Mondo S."/>
            <person name="Nolan M."/>
            <person name="Ohm R."/>
            <person name="Pangilinan J."/>
            <person name="Park H.-J."/>
            <person name="Ramirez L."/>
            <person name="Alfaro M."/>
            <person name="Sun H."/>
            <person name="Tritt A."/>
            <person name="Yoshinaga Y."/>
            <person name="Zwiers L.-H."/>
            <person name="Turgeon B."/>
            <person name="Goodwin S."/>
            <person name="Spatafora J."/>
            <person name="Crous P."/>
            <person name="Grigoriev I."/>
        </authorList>
    </citation>
    <scope>NUCLEOTIDE SEQUENCE</scope>
    <source>
        <strain evidence="3">SCOH1-5</strain>
    </source>
</reference>
<dbReference type="PANTHER" id="PTHR21310">
    <property type="entry name" value="AMINOGLYCOSIDE PHOSPHOTRANSFERASE-RELATED-RELATED"/>
    <property type="match status" value="1"/>
</dbReference>
<evidence type="ECO:0000256" key="1">
    <source>
        <dbReference type="SAM" id="MobiDB-lite"/>
    </source>
</evidence>
<dbReference type="OrthoDB" id="3644939at2759"/>
<dbReference type="PANTHER" id="PTHR21310:SF55">
    <property type="entry name" value="AMINOGLYCOSIDE PHOSPHOTRANSFERASE DOMAIN-CONTAINING PROTEIN"/>
    <property type="match status" value="1"/>
</dbReference>
<evidence type="ECO:0000313" key="4">
    <source>
        <dbReference type="Proteomes" id="UP000799539"/>
    </source>
</evidence>
<organism evidence="3 4">
    <name type="scientific">Cercospora zeae-maydis SCOH1-5</name>
    <dbReference type="NCBI Taxonomy" id="717836"/>
    <lineage>
        <taxon>Eukaryota</taxon>
        <taxon>Fungi</taxon>
        <taxon>Dikarya</taxon>
        <taxon>Ascomycota</taxon>
        <taxon>Pezizomycotina</taxon>
        <taxon>Dothideomycetes</taxon>
        <taxon>Dothideomycetidae</taxon>
        <taxon>Mycosphaerellales</taxon>
        <taxon>Mycosphaerellaceae</taxon>
        <taxon>Cercospora</taxon>
    </lineage>
</organism>
<feature type="region of interest" description="Disordered" evidence="1">
    <location>
        <begin position="1"/>
        <end position="24"/>
    </location>
</feature>
<accession>A0A6A6F444</accession>